<proteinExistence type="predicted"/>
<accession>A0A9P9F0L1</accession>
<evidence type="ECO:0000313" key="1">
    <source>
        <dbReference type="EMBL" id="KAH7149364.1"/>
    </source>
</evidence>
<dbReference type="AlphaFoldDB" id="A0A9P9F0L1"/>
<evidence type="ECO:0000313" key="2">
    <source>
        <dbReference type="Proteomes" id="UP000717696"/>
    </source>
</evidence>
<reference evidence="1" key="1">
    <citation type="journal article" date="2021" name="Nat. Commun.">
        <title>Genetic determinants of endophytism in the Arabidopsis root mycobiome.</title>
        <authorList>
            <person name="Mesny F."/>
            <person name="Miyauchi S."/>
            <person name="Thiergart T."/>
            <person name="Pickel B."/>
            <person name="Atanasova L."/>
            <person name="Karlsson M."/>
            <person name="Huettel B."/>
            <person name="Barry K.W."/>
            <person name="Haridas S."/>
            <person name="Chen C."/>
            <person name="Bauer D."/>
            <person name="Andreopoulos W."/>
            <person name="Pangilinan J."/>
            <person name="LaButti K."/>
            <person name="Riley R."/>
            <person name="Lipzen A."/>
            <person name="Clum A."/>
            <person name="Drula E."/>
            <person name="Henrissat B."/>
            <person name="Kohler A."/>
            <person name="Grigoriev I.V."/>
            <person name="Martin F.M."/>
            <person name="Hacquard S."/>
        </authorList>
    </citation>
    <scope>NUCLEOTIDE SEQUENCE</scope>
    <source>
        <strain evidence="1">MPI-CAGE-AT-0021</strain>
    </source>
</reference>
<comment type="caution">
    <text evidence="1">The sequence shown here is derived from an EMBL/GenBank/DDBJ whole genome shotgun (WGS) entry which is preliminary data.</text>
</comment>
<organism evidence="1 2">
    <name type="scientific">Dactylonectria estremocensis</name>
    <dbReference type="NCBI Taxonomy" id="1079267"/>
    <lineage>
        <taxon>Eukaryota</taxon>
        <taxon>Fungi</taxon>
        <taxon>Dikarya</taxon>
        <taxon>Ascomycota</taxon>
        <taxon>Pezizomycotina</taxon>
        <taxon>Sordariomycetes</taxon>
        <taxon>Hypocreomycetidae</taxon>
        <taxon>Hypocreales</taxon>
        <taxon>Nectriaceae</taxon>
        <taxon>Dactylonectria</taxon>
    </lineage>
</organism>
<dbReference type="Proteomes" id="UP000717696">
    <property type="component" value="Unassembled WGS sequence"/>
</dbReference>
<sequence>MRYSSKGAASLRWMATVAMKYPRMAEPYIRKSSLLETRVGSQMPGAVSCGPRMENCTVRAVNSSSIPLASESAWDAIALSGPISESRRALRVGNVAGQMATGAASWSYDCPGMRGKWEPRRPKHLELSVHNQPASMGASSNPSQVPRAGTYLPTYLPTGRYLGRQSKRGILIRVAKSRHDTVGDSVGKASPILGSVIPTPSTPIIVTERTARSCAFLAPLHPSSHASKTCFGSTAVVAVPDFVPRV</sequence>
<keyword evidence="2" id="KW-1185">Reference proteome</keyword>
<dbReference type="EMBL" id="JAGMUU010000007">
    <property type="protein sequence ID" value="KAH7149364.1"/>
    <property type="molecule type" value="Genomic_DNA"/>
</dbReference>
<protein>
    <submittedName>
        <fullName evidence="1">Uncharacterized protein</fullName>
    </submittedName>
</protein>
<name>A0A9P9F0L1_9HYPO</name>
<gene>
    <name evidence="1" type="ORF">B0J13DRAFT_303903</name>
</gene>